<dbReference type="GeneID" id="54993325"/>
<feature type="region of interest" description="Disordered" evidence="1">
    <location>
        <begin position="1"/>
        <end position="25"/>
    </location>
</feature>
<gene>
    <name evidence="2" type="primary">1</name>
    <name evidence="2" type="ORF">SEA_MEMENTOMORI_1</name>
</gene>
<proteinExistence type="predicted"/>
<protein>
    <submittedName>
        <fullName evidence="2">ParB-like nuclease domain protein</fullName>
    </submittedName>
</protein>
<dbReference type="Proteomes" id="UP000250535">
    <property type="component" value="Segment"/>
</dbReference>
<sequence length="214" mass="23310">MIEYEPLSGLRPDPRNPKGHDESTIGESISRFGYIEPVTVDDRTGLLIGGHGRVKALTAAKAAGHDAPDGIRVRDDGEWLIPVNRGWASASDAEAAGALIALNRATQLGGWVDDALLDLLQEVDATGPGLGGTGFDLGDVDDISIRLEEEGDPDSADLDEYRQKYAEQARRLIVLSYSKEDYARLNVLLARARARWDSDSNPDTILQEMREVAR</sequence>
<dbReference type="EMBL" id="MH271303">
    <property type="protein sequence ID" value="AWY05256.1"/>
    <property type="molecule type" value="Genomic_DNA"/>
</dbReference>
<accession>A0A2Z4Q5D8</accession>
<name>A0A2Z4Q5D8_9CAUD</name>
<reference evidence="2 3" key="1">
    <citation type="submission" date="2018-04" db="EMBL/GenBank/DDBJ databases">
        <authorList>
            <person name="Harrington T."/>
            <person name="Washburn E."/>
            <person name="Bricker J."/>
            <person name="McKinney A."/>
            <person name="Betsko A.J."/>
            <person name="Garlena R.A."/>
            <person name="Russell D.A."/>
            <person name="Pope W.A."/>
            <person name="Jacobs-Sera D."/>
            <person name="Hatfull G.F."/>
        </authorList>
    </citation>
    <scope>NUCLEOTIDE SEQUENCE [LARGE SCALE GENOMIC DNA]</scope>
</reference>
<dbReference type="SUPFAM" id="SSF110849">
    <property type="entry name" value="ParB/Sulfiredoxin"/>
    <property type="match status" value="1"/>
</dbReference>
<evidence type="ECO:0000313" key="2">
    <source>
        <dbReference type="EMBL" id="AWY05256.1"/>
    </source>
</evidence>
<dbReference type="KEGG" id="vg:54993325"/>
<dbReference type="Gene3D" id="3.90.1530.10">
    <property type="entry name" value="Conserved hypothetical protein from pyrococcus furiosus pfu- 392566-001, ParB domain"/>
    <property type="match status" value="1"/>
</dbReference>
<dbReference type="InterPro" id="IPR036086">
    <property type="entry name" value="ParB/Sulfiredoxin_sf"/>
</dbReference>
<evidence type="ECO:0000256" key="1">
    <source>
        <dbReference type="SAM" id="MobiDB-lite"/>
    </source>
</evidence>
<keyword evidence="3" id="KW-1185">Reference proteome</keyword>
<feature type="compositionally biased region" description="Basic and acidic residues" evidence="1">
    <location>
        <begin position="12"/>
        <end position="23"/>
    </location>
</feature>
<organism evidence="2 3">
    <name type="scientific">Microbacterium phage MementoMori</name>
    <dbReference type="NCBI Taxonomy" id="2201436"/>
    <lineage>
        <taxon>Viruses</taxon>
        <taxon>Duplodnaviria</taxon>
        <taxon>Heunggongvirae</taxon>
        <taxon>Uroviricota</taxon>
        <taxon>Caudoviricetes</taxon>
        <taxon>Kutznervirinae</taxon>
        <taxon>Mementomorivirus</taxon>
        <taxon>Mementomorivirus mementomori</taxon>
    </lineage>
</organism>
<evidence type="ECO:0000313" key="3">
    <source>
        <dbReference type="Proteomes" id="UP000250535"/>
    </source>
</evidence>
<dbReference type="RefSeq" id="YP_009802674.1">
    <property type="nucleotide sequence ID" value="NC_047987.1"/>
</dbReference>